<reference evidence="3" key="1">
    <citation type="journal article" date="2019" name="Int. J. Syst. Evol. Microbiol.">
        <title>The Global Catalogue of Microorganisms (GCM) 10K type strain sequencing project: providing services to taxonomists for standard genome sequencing and annotation.</title>
        <authorList>
            <consortium name="The Broad Institute Genomics Platform"/>
            <consortium name="The Broad Institute Genome Sequencing Center for Infectious Disease"/>
            <person name="Wu L."/>
            <person name="Ma J."/>
        </authorList>
    </citation>
    <scope>NUCLEOTIDE SEQUENCE [LARGE SCALE GENOMIC DNA]</scope>
    <source>
        <strain evidence="3">CCUG 58411</strain>
    </source>
</reference>
<dbReference type="Pfam" id="PF19744">
    <property type="entry name" value="DUF6232"/>
    <property type="match status" value="1"/>
</dbReference>
<feature type="transmembrane region" description="Helical" evidence="1">
    <location>
        <begin position="64"/>
        <end position="81"/>
    </location>
</feature>
<protein>
    <submittedName>
        <fullName evidence="2">DUF6232 family protein</fullName>
    </submittedName>
</protein>
<keyword evidence="3" id="KW-1185">Reference proteome</keyword>
<dbReference type="Proteomes" id="UP001597206">
    <property type="component" value="Unassembled WGS sequence"/>
</dbReference>
<feature type="transmembrane region" description="Helical" evidence="1">
    <location>
        <begin position="39"/>
        <end position="58"/>
    </location>
</feature>
<proteinExistence type="predicted"/>
<name>A0ABW3PD54_9PROT</name>
<gene>
    <name evidence="2" type="ORF">ACFQ2T_08370</name>
</gene>
<dbReference type="EMBL" id="JBHTLN010000001">
    <property type="protein sequence ID" value="MFD1122513.1"/>
    <property type="molecule type" value="Genomic_DNA"/>
</dbReference>
<dbReference type="RefSeq" id="WP_379033025.1">
    <property type="nucleotide sequence ID" value="NZ_JBHTLN010000001.1"/>
</dbReference>
<evidence type="ECO:0000313" key="3">
    <source>
        <dbReference type="Proteomes" id="UP001597206"/>
    </source>
</evidence>
<dbReference type="InterPro" id="IPR045629">
    <property type="entry name" value="DUF6232"/>
</dbReference>
<keyword evidence="1" id="KW-1133">Transmembrane helix</keyword>
<accession>A0ABW3PD54</accession>
<keyword evidence="1" id="KW-0472">Membrane</keyword>
<evidence type="ECO:0000256" key="1">
    <source>
        <dbReference type="SAM" id="Phobius"/>
    </source>
</evidence>
<evidence type="ECO:0000313" key="2">
    <source>
        <dbReference type="EMBL" id="MFD1122513.1"/>
    </source>
</evidence>
<sequence>MEESIYFSYQGISVSKTRFIVNGQPIAIQNVKTVESKTLNPKLIFARVCLFGGLALLFGHGNLPYIGIFSMFYGAMLWLLATPRYAVVIHTVAGDIQAFIGENTLDVESVLTAFNVAIALRGSPAQD</sequence>
<comment type="caution">
    <text evidence="2">The sequence shown here is derived from an EMBL/GenBank/DDBJ whole genome shotgun (WGS) entry which is preliminary data.</text>
</comment>
<keyword evidence="1" id="KW-0812">Transmembrane</keyword>
<organism evidence="2 3">
    <name type="scientific">Methylophilus flavus</name>
    <dbReference type="NCBI Taxonomy" id="640084"/>
    <lineage>
        <taxon>Bacteria</taxon>
        <taxon>Pseudomonadati</taxon>
        <taxon>Pseudomonadota</taxon>
        <taxon>Betaproteobacteria</taxon>
        <taxon>Nitrosomonadales</taxon>
        <taxon>Methylophilaceae</taxon>
        <taxon>Methylophilus</taxon>
    </lineage>
</organism>